<dbReference type="Proteomes" id="UP001187192">
    <property type="component" value="Unassembled WGS sequence"/>
</dbReference>
<comment type="caution">
    <text evidence="1">The sequence shown here is derived from an EMBL/GenBank/DDBJ whole genome shotgun (WGS) entry which is preliminary data.</text>
</comment>
<dbReference type="AlphaFoldDB" id="A0AA88DT64"/>
<proteinExistence type="predicted"/>
<keyword evidence="2" id="KW-1185">Reference proteome</keyword>
<name>A0AA88DT64_FICCA</name>
<sequence>MHPQSKLEQGFYGSSMGIKPGWMKEKAKKGATLFYHPIYPCGCKKRVVLASCKDSPMQFKKRCP</sequence>
<dbReference type="EMBL" id="BTGU01000106">
    <property type="protein sequence ID" value="GMN61089.1"/>
    <property type="molecule type" value="Genomic_DNA"/>
</dbReference>
<reference evidence="1" key="1">
    <citation type="submission" date="2023-07" db="EMBL/GenBank/DDBJ databases">
        <title>draft genome sequence of fig (Ficus carica).</title>
        <authorList>
            <person name="Takahashi T."/>
            <person name="Nishimura K."/>
        </authorList>
    </citation>
    <scope>NUCLEOTIDE SEQUENCE</scope>
</reference>
<accession>A0AA88DT64</accession>
<protein>
    <submittedName>
        <fullName evidence="1">Uncharacterized protein</fullName>
    </submittedName>
</protein>
<organism evidence="1 2">
    <name type="scientific">Ficus carica</name>
    <name type="common">Common fig</name>
    <dbReference type="NCBI Taxonomy" id="3494"/>
    <lineage>
        <taxon>Eukaryota</taxon>
        <taxon>Viridiplantae</taxon>
        <taxon>Streptophyta</taxon>
        <taxon>Embryophyta</taxon>
        <taxon>Tracheophyta</taxon>
        <taxon>Spermatophyta</taxon>
        <taxon>Magnoliopsida</taxon>
        <taxon>eudicotyledons</taxon>
        <taxon>Gunneridae</taxon>
        <taxon>Pentapetalae</taxon>
        <taxon>rosids</taxon>
        <taxon>fabids</taxon>
        <taxon>Rosales</taxon>
        <taxon>Moraceae</taxon>
        <taxon>Ficeae</taxon>
        <taxon>Ficus</taxon>
    </lineage>
</organism>
<evidence type="ECO:0000313" key="1">
    <source>
        <dbReference type="EMBL" id="GMN61089.1"/>
    </source>
</evidence>
<evidence type="ECO:0000313" key="2">
    <source>
        <dbReference type="Proteomes" id="UP001187192"/>
    </source>
</evidence>
<gene>
    <name evidence="1" type="ORF">TIFTF001_030183</name>
</gene>